<keyword evidence="2" id="KW-1133">Transmembrane helix</keyword>
<organism evidence="3 4">
    <name type="scientific">Imshaugia aleurites</name>
    <dbReference type="NCBI Taxonomy" id="172621"/>
    <lineage>
        <taxon>Eukaryota</taxon>
        <taxon>Fungi</taxon>
        <taxon>Dikarya</taxon>
        <taxon>Ascomycota</taxon>
        <taxon>Pezizomycotina</taxon>
        <taxon>Lecanoromycetes</taxon>
        <taxon>OSLEUM clade</taxon>
        <taxon>Lecanoromycetidae</taxon>
        <taxon>Lecanorales</taxon>
        <taxon>Lecanorineae</taxon>
        <taxon>Parmeliaceae</taxon>
        <taxon>Imshaugia</taxon>
    </lineage>
</organism>
<feature type="region of interest" description="Disordered" evidence="1">
    <location>
        <begin position="358"/>
        <end position="399"/>
    </location>
</feature>
<evidence type="ECO:0000256" key="2">
    <source>
        <dbReference type="SAM" id="Phobius"/>
    </source>
</evidence>
<keyword evidence="2" id="KW-0472">Membrane</keyword>
<keyword evidence="4" id="KW-1185">Reference proteome</keyword>
<accession>A0A8H3PH65</accession>
<sequence length="419" mass="47193">MGQPSLPKWRPRRTVIDLYNEKDQTRWYWRAAATISALLIMIGFLIFPSAFKQNSSLTISSTSAIIAGIVLLVLGYALSVVTSLICRSWIFQLDLIFMPCLSSSVLGLINILYSLSTQDKSLRWTSSSIAALILSIISTLTYTTIALLTFRKIHIVRGRDAMHRYHSDSTDAMMPESELQRQQLLRLLLQQEDAKQQHPDSGQSTFKIDWPGNAERRSTMVTLRNLPRAVRNSYGNRSSDLFSGQEAIPPPLPPMSLVAAEATLDPNFGSSDVILPLDARTYIPSNSSYIDGEIPGIVNTRYDSAIRSPPSNLPQLQANGYPMEKPEIQDLNFQHPSQRPEYHIVDGNARGRDQYRMANEQGQRSNGASRSQSRESRRMEIELADRGKGRGEGRRRQALDEVEVIGSIRRVETDGWERR</sequence>
<protein>
    <submittedName>
        <fullName evidence="3">Uncharacterized protein</fullName>
    </submittedName>
</protein>
<dbReference type="EMBL" id="CAJPDT010000128">
    <property type="protein sequence ID" value="CAF9940204.1"/>
    <property type="molecule type" value="Genomic_DNA"/>
</dbReference>
<comment type="caution">
    <text evidence="3">The sequence shown here is derived from an EMBL/GenBank/DDBJ whole genome shotgun (WGS) entry which is preliminary data.</text>
</comment>
<keyword evidence="2" id="KW-0812">Transmembrane</keyword>
<evidence type="ECO:0000313" key="3">
    <source>
        <dbReference type="EMBL" id="CAF9940204.1"/>
    </source>
</evidence>
<dbReference type="Proteomes" id="UP000664534">
    <property type="component" value="Unassembled WGS sequence"/>
</dbReference>
<gene>
    <name evidence="3" type="ORF">IMSHALPRED_001789</name>
</gene>
<proteinExistence type="predicted"/>
<evidence type="ECO:0000256" key="1">
    <source>
        <dbReference type="SAM" id="MobiDB-lite"/>
    </source>
</evidence>
<feature type="compositionally biased region" description="Basic and acidic residues" evidence="1">
    <location>
        <begin position="372"/>
        <end position="399"/>
    </location>
</feature>
<dbReference type="AlphaFoldDB" id="A0A8H3PH65"/>
<evidence type="ECO:0000313" key="4">
    <source>
        <dbReference type="Proteomes" id="UP000664534"/>
    </source>
</evidence>
<feature type="transmembrane region" description="Helical" evidence="2">
    <location>
        <begin position="27"/>
        <end position="51"/>
    </location>
</feature>
<feature type="transmembrane region" description="Helical" evidence="2">
    <location>
        <begin position="127"/>
        <end position="150"/>
    </location>
</feature>
<reference evidence="3" key="1">
    <citation type="submission" date="2021-03" db="EMBL/GenBank/DDBJ databases">
        <authorList>
            <person name="Tagirdzhanova G."/>
        </authorList>
    </citation>
    <scope>NUCLEOTIDE SEQUENCE</scope>
</reference>
<dbReference type="OrthoDB" id="3254104at2759"/>
<feature type="transmembrane region" description="Helical" evidence="2">
    <location>
        <begin position="93"/>
        <end position="115"/>
    </location>
</feature>
<feature type="transmembrane region" description="Helical" evidence="2">
    <location>
        <begin position="63"/>
        <end position="86"/>
    </location>
</feature>
<name>A0A8H3PH65_9LECA</name>